<accession>A0ABQ3UI94</accession>
<proteinExistence type="predicted"/>
<dbReference type="RefSeq" id="WP_201369335.1">
    <property type="nucleotide sequence ID" value="NZ_BNJG01000001.1"/>
</dbReference>
<sequence length="125" mass="13301">MKKLIALLLLCCTVATLFAACATGGNTSNLPNSVHMKELTFEPASITIHKGEKVNIVNDVSMVHVVANGTWQDNTAKALTENGAPQVNVQFNGNDSQAVGPFNTAGTFHFYCTVHPGMNLTVVVK</sequence>
<keyword evidence="3" id="KW-0732">Signal</keyword>
<dbReference type="InterPro" id="IPR008972">
    <property type="entry name" value="Cupredoxin"/>
</dbReference>
<dbReference type="SUPFAM" id="SSF49503">
    <property type="entry name" value="Cupredoxins"/>
    <property type="match status" value="1"/>
</dbReference>
<reference evidence="5 6" key="1">
    <citation type="journal article" date="2021" name="Int. J. Syst. Evol. Microbiol.">
        <title>Reticulibacter mediterranei gen. nov., sp. nov., within the new family Reticulibacteraceae fam. nov., and Ktedonospora formicarum gen. nov., sp. nov., Ktedonobacter robiniae sp. nov., Dictyobacter formicarum sp. nov. and Dictyobacter arantiisoli sp. nov., belonging to the class Ktedonobacteria.</title>
        <authorList>
            <person name="Yabe S."/>
            <person name="Zheng Y."/>
            <person name="Wang C.M."/>
            <person name="Sakai Y."/>
            <person name="Abe K."/>
            <person name="Yokota A."/>
            <person name="Donadio S."/>
            <person name="Cavaletti L."/>
            <person name="Monciardini P."/>
        </authorList>
    </citation>
    <scope>NUCLEOTIDE SEQUENCE [LARGE SCALE GENOMIC DNA]</scope>
    <source>
        <strain evidence="5 6">SOSP1-30</strain>
    </source>
</reference>
<dbReference type="PROSITE" id="PS51257">
    <property type="entry name" value="PROKAR_LIPOPROTEIN"/>
    <property type="match status" value="1"/>
</dbReference>
<evidence type="ECO:0000313" key="6">
    <source>
        <dbReference type="Proteomes" id="UP000654345"/>
    </source>
</evidence>
<gene>
    <name evidence="5" type="ORF">KSB_09010</name>
</gene>
<protein>
    <recommendedName>
        <fullName evidence="4">Blue (type 1) copper domain-containing protein</fullName>
    </recommendedName>
</protein>
<feature type="signal peptide" evidence="3">
    <location>
        <begin position="1"/>
        <end position="19"/>
    </location>
</feature>
<keyword evidence="1" id="KW-0479">Metal-binding</keyword>
<dbReference type="EMBL" id="BNJG01000001">
    <property type="protein sequence ID" value="GHO52426.1"/>
    <property type="molecule type" value="Genomic_DNA"/>
</dbReference>
<feature type="domain" description="Blue (type 1) copper" evidence="4">
    <location>
        <begin position="33"/>
        <end position="125"/>
    </location>
</feature>
<name>A0ABQ3UI94_9CHLR</name>
<keyword evidence="6" id="KW-1185">Reference proteome</keyword>
<dbReference type="Pfam" id="PF00127">
    <property type="entry name" value="Copper-bind"/>
    <property type="match status" value="1"/>
</dbReference>
<dbReference type="Gene3D" id="2.60.40.420">
    <property type="entry name" value="Cupredoxins - blue copper proteins"/>
    <property type="match status" value="1"/>
</dbReference>
<evidence type="ECO:0000256" key="1">
    <source>
        <dbReference type="ARBA" id="ARBA00022723"/>
    </source>
</evidence>
<dbReference type="PANTHER" id="PTHR36507:SF1">
    <property type="entry name" value="BLL1555 PROTEIN"/>
    <property type="match status" value="1"/>
</dbReference>
<dbReference type="PANTHER" id="PTHR36507">
    <property type="entry name" value="BLL1555 PROTEIN"/>
    <property type="match status" value="1"/>
</dbReference>
<comment type="caution">
    <text evidence="5">The sequence shown here is derived from an EMBL/GenBank/DDBJ whole genome shotgun (WGS) entry which is preliminary data.</text>
</comment>
<organism evidence="5 6">
    <name type="scientific">Ktedonobacter robiniae</name>
    <dbReference type="NCBI Taxonomy" id="2778365"/>
    <lineage>
        <taxon>Bacteria</taxon>
        <taxon>Bacillati</taxon>
        <taxon>Chloroflexota</taxon>
        <taxon>Ktedonobacteria</taxon>
        <taxon>Ktedonobacterales</taxon>
        <taxon>Ktedonobacteraceae</taxon>
        <taxon>Ktedonobacter</taxon>
    </lineage>
</organism>
<dbReference type="InterPro" id="IPR052721">
    <property type="entry name" value="ET_Amicyanin"/>
</dbReference>
<evidence type="ECO:0000256" key="3">
    <source>
        <dbReference type="SAM" id="SignalP"/>
    </source>
</evidence>
<dbReference type="InterPro" id="IPR000923">
    <property type="entry name" value="BlueCu_1"/>
</dbReference>
<keyword evidence="2" id="KW-0186">Copper</keyword>
<evidence type="ECO:0000256" key="2">
    <source>
        <dbReference type="ARBA" id="ARBA00023008"/>
    </source>
</evidence>
<feature type="chain" id="PRO_5047049975" description="Blue (type 1) copper domain-containing protein" evidence="3">
    <location>
        <begin position="20"/>
        <end position="125"/>
    </location>
</feature>
<dbReference type="Proteomes" id="UP000654345">
    <property type="component" value="Unassembled WGS sequence"/>
</dbReference>
<evidence type="ECO:0000259" key="4">
    <source>
        <dbReference type="Pfam" id="PF00127"/>
    </source>
</evidence>
<evidence type="ECO:0000313" key="5">
    <source>
        <dbReference type="EMBL" id="GHO52426.1"/>
    </source>
</evidence>